<evidence type="ECO:0000256" key="4">
    <source>
        <dbReference type="SAM" id="MobiDB-lite"/>
    </source>
</evidence>
<dbReference type="FunFam" id="1.25.40.1010:FF:000002">
    <property type="entry name" value="N-terminal acetyltransferase catalytic subunit (NAT1)"/>
    <property type="match status" value="1"/>
</dbReference>
<reference evidence="5" key="1">
    <citation type="journal article" date="2020" name="Stud. Mycol.">
        <title>101 Dothideomycetes genomes: a test case for predicting lifestyles and emergence of pathogens.</title>
        <authorList>
            <person name="Haridas S."/>
            <person name="Albert R."/>
            <person name="Binder M."/>
            <person name="Bloem J."/>
            <person name="Labutti K."/>
            <person name="Salamov A."/>
            <person name="Andreopoulos B."/>
            <person name="Baker S."/>
            <person name="Barry K."/>
            <person name="Bills G."/>
            <person name="Bluhm B."/>
            <person name="Cannon C."/>
            <person name="Castanera R."/>
            <person name="Culley D."/>
            <person name="Daum C."/>
            <person name="Ezra D."/>
            <person name="Gonzalez J."/>
            <person name="Henrissat B."/>
            <person name="Kuo A."/>
            <person name="Liang C."/>
            <person name="Lipzen A."/>
            <person name="Lutzoni F."/>
            <person name="Magnuson J."/>
            <person name="Mondo S."/>
            <person name="Nolan M."/>
            <person name="Ohm R."/>
            <person name="Pangilinan J."/>
            <person name="Park H.-J."/>
            <person name="Ramirez L."/>
            <person name="Alfaro M."/>
            <person name="Sun H."/>
            <person name="Tritt A."/>
            <person name="Yoshinaga Y."/>
            <person name="Zwiers L.-H."/>
            <person name="Turgeon B."/>
            <person name="Goodwin S."/>
            <person name="Spatafora J."/>
            <person name="Crous P."/>
            <person name="Grigoriev I."/>
        </authorList>
    </citation>
    <scope>NUCLEOTIDE SEQUENCE</scope>
    <source>
        <strain evidence="5">CBS 262.69</strain>
    </source>
</reference>
<evidence type="ECO:0000313" key="6">
    <source>
        <dbReference type="Proteomes" id="UP000799640"/>
    </source>
</evidence>
<evidence type="ECO:0000256" key="3">
    <source>
        <dbReference type="PROSITE-ProRule" id="PRU00339"/>
    </source>
</evidence>
<dbReference type="PANTHER" id="PTHR22767">
    <property type="entry name" value="N-TERMINAL ACETYLTRANSFERASE-RELATED"/>
    <property type="match status" value="1"/>
</dbReference>
<dbReference type="PANTHER" id="PTHR22767:SF2">
    <property type="entry name" value="N(ALPHA)-ACETYLTRANSFERASE 15_16, ISOFORM A"/>
    <property type="match status" value="1"/>
</dbReference>
<dbReference type="InterPro" id="IPR021183">
    <property type="entry name" value="NatA_aux_su"/>
</dbReference>
<dbReference type="Gene3D" id="1.25.40.1010">
    <property type="match status" value="1"/>
</dbReference>
<dbReference type="GO" id="GO:0031415">
    <property type="term" value="C:NatA complex"/>
    <property type="evidence" value="ECO:0007669"/>
    <property type="project" value="TreeGrafter"/>
</dbReference>
<dbReference type="Gene3D" id="1.25.40.1040">
    <property type="match status" value="1"/>
</dbReference>
<keyword evidence="1" id="KW-0677">Repeat</keyword>
<gene>
    <name evidence="5" type="ORF">EJ06DRAFT_537420</name>
</gene>
<dbReference type="PROSITE" id="PS50005">
    <property type="entry name" value="TPR"/>
    <property type="match status" value="1"/>
</dbReference>
<dbReference type="PIRSF" id="PIRSF000422">
    <property type="entry name" value="N-terminal-AcTrfase-A_aux_su"/>
    <property type="match status" value="1"/>
</dbReference>
<dbReference type="EMBL" id="ML996693">
    <property type="protein sequence ID" value="KAF2401347.1"/>
    <property type="molecule type" value="Genomic_DNA"/>
</dbReference>
<organism evidence="5 6">
    <name type="scientific">Trichodelitschia bisporula</name>
    <dbReference type="NCBI Taxonomy" id="703511"/>
    <lineage>
        <taxon>Eukaryota</taxon>
        <taxon>Fungi</taxon>
        <taxon>Dikarya</taxon>
        <taxon>Ascomycota</taxon>
        <taxon>Pezizomycotina</taxon>
        <taxon>Dothideomycetes</taxon>
        <taxon>Dothideomycetes incertae sedis</taxon>
        <taxon>Phaeotrichales</taxon>
        <taxon>Phaeotrichaceae</taxon>
        <taxon>Trichodelitschia</taxon>
    </lineage>
</organism>
<dbReference type="AlphaFoldDB" id="A0A6G1HZU0"/>
<proteinExistence type="predicted"/>
<feature type="compositionally biased region" description="Basic and acidic residues" evidence="4">
    <location>
        <begin position="638"/>
        <end position="647"/>
    </location>
</feature>
<evidence type="ECO:0000313" key="5">
    <source>
        <dbReference type="EMBL" id="KAF2401347.1"/>
    </source>
</evidence>
<keyword evidence="5" id="KW-0808">Transferase</keyword>
<dbReference type="Proteomes" id="UP000799640">
    <property type="component" value="Unassembled WGS sequence"/>
</dbReference>
<dbReference type="InterPro" id="IPR019734">
    <property type="entry name" value="TPR_rpt"/>
</dbReference>
<dbReference type="SUPFAM" id="SSF48452">
    <property type="entry name" value="TPR-like"/>
    <property type="match status" value="2"/>
</dbReference>
<evidence type="ECO:0000256" key="2">
    <source>
        <dbReference type="ARBA" id="ARBA00022803"/>
    </source>
</evidence>
<dbReference type="Pfam" id="PF12569">
    <property type="entry name" value="NatA_aux_su"/>
    <property type="match status" value="1"/>
</dbReference>
<sequence>MPQPLSAKDGAAFRQVVKLYELKQHKKALKTAEQILKKNPNHGDTLAMKALTLNAQGHTDEAFSLAKLALQQDMKSHICWHVYGLLYRSTKQLDEAIKAYKFALRLEPESAQIQRDLAFLQIQMRDYNGYIESRKAILHARPALRQNWTALAVACHLAGDLSAAEHYLKTYEDTLKQPPPRTDMEHSEASLYRNVLIGEMGEVERALAHLKTISRNNLDRTAVMEMRADYLLRLDRKDEAEEAYRALIVRNNEYRLYYEKLEKVLGLDRENPDDHAELAALYTSFLEGNHRLDAARRIPLDFLRGDEFKTAADKYLRRSLAKGVPSLFPNVKALYSDDFKRTTIQSLVEGYTSETQADGEDMPQHTNGDASSKFVQSRLYFLAQHYNYFRSRNLKKATDFISQALEMDPKSPDYHMTKARILKHLGDVEQAAEVMSFARELDTKDRYINTKCAKYQLRNNDCESALKTMSLFTRNESVGGALGDLHDMQCMWYITEDGEANLRMDKLSLALKRFKCIYDIFDVWQEDQFDFHYFSIRKGQIRAYVDMMRWEDQLRSHPFFTRAALPAIKIYVMLHDNPDLSHGHLANGSIKLEGLDAAERKRALKKAKREQERLEKAEAEKREAEKKQTKKTGTGGDGEPKKEDPDPHGFQLLQTPAPLDEAVKFLTPLLEFAPKNITAQNAGFEVFIRRNKPLLAVKCLRAAKSLDPEDPVVHEQLIRFRRSLDSTSASPIPDKVAQVLKSVSQDLLPDSTSLTAFNDAFMAKHASSAPHVRSGLRARGYLDASSKERNEEELLATLDLVDLSLEDTQAGLELLGEWKSSKAVQDEYLAKAKALWPEATSFKRR</sequence>
<dbReference type="InterPro" id="IPR011990">
    <property type="entry name" value="TPR-like_helical_dom_sf"/>
</dbReference>
<accession>A0A6G1HZU0</accession>
<feature type="region of interest" description="Disordered" evidence="4">
    <location>
        <begin position="603"/>
        <end position="652"/>
    </location>
</feature>
<protein>
    <submittedName>
        <fullName evidence="5">N-terminal acetyltransferase catalytic subunit</fullName>
    </submittedName>
</protein>
<keyword evidence="6" id="KW-1185">Reference proteome</keyword>
<dbReference type="OrthoDB" id="10263032at2759"/>
<dbReference type="SMART" id="SM00028">
    <property type="entry name" value="TPR"/>
    <property type="match status" value="6"/>
</dbReference>
<feature type="repeat" description="TPR" evidence="3">
    <location>
        <begin position="77"/>
        <end position="110"/>
    </location>
</feature>
<keyword evidence="2 3" id="KW-0802">TPR repeat</keyword>
<dbReference type="GO" id="GO:0016740">
    <property type="term" value="F:transferase activity"/>
    <property type="evidence" value="ECO:0007669"/>
    <property type="project" value="UniProtKB-KW"/>
</dbReference>
<dbReference type="Pfam" id="PF13181">
    <property type="entry name" value="TPR_8"/>
    <property type="match status" value="1"/>
</dbReference>
<name>A0A6G1HZU0_9PEZI</name>
<dbReference type="FunFam" id="1.25.40.1040:FF:000003">
    <property type="entry name" value="N-terminal acetyltransferase A, auxiliary subunit"/>
    <property type="match status" value="1"/>
</dbReference>
<evidence type="ECO:0000256" key="1">
    <source>
        <dbReference type="ARBA" id="ARBA00022737"/>
    </source>
</evidence>
<feature type="compositionally biased region" description="Basic and acidic residues" evidence="4">
    <location>
        <begin position="609"/>
        <end position="627"/>
    </location>
</feature>